<dbReference type="RefSeq" id="WP_053936066.1">
    <property type="nucleotide sequence ID" value="NZ_LAQT01000001.1"/>
</dbReference>
<dbReference type="Proteomes" id="UP000037939">
    <property type="component" value="Unassembled WGS sequence"/>
</dbReference>
<name>A0A0N0GR04_9NEIS</name>
<keyword evidence="4" id="KW-1185">Reference proteome</keyword>
<feature type="domain" description="VWFA" evidence="2">
    <location>
        <begin position="94"/>
        <end position="278"/>
    </location>
</feature>
<evidence type="ECO:0000259" key="2">
    <source>
        <dbReference type="PROSITE" id="PS50234"/>
    </source>
</evidence>
<organism evidence="3 4">
    <name type="scientific">Amantichitinum ursilacus</name>
    <dbReference type="NCBI Taxonomy" id="857265"/>
    <lineage>
        <taxon>Bacteria</taxon>
        <taxon>Pseudomonadati</taxon>
        <taxon>Pseudomonadota</taxon>
        <taxon>Betaproteobacteria</taxon>
        <taxon>Neisseriales</taxon>
        <taxon>Chitinibacteraceae</taxon>
        <taxon>Amantichitinum</taxon>
    </lineage>
</organism>
<dbReference type="PANTHER" id="PTHR22550">
    <property type="entry name" value="SPORE GERMINATION PROTEIN"/>
    <property type="match status" value="1"/>
</dbReference>
<feature type="transmembrane region" description="Helical" evidence="1">
    <location>
        <begin position="6"/>
        <end position="25"/>
    </location>
</feature>
<evidence type="ECO:0000256" key="1">
    <source>
        <dbReference type="SAM" id="Phobius"/>
    </source>
</evidence>
<dbReference type="SUPFAM" id="SSF53300">
    <property type="entry name" value="vWA-like"/>
    <property type="match status" value="1"/>
</dbReference>
<dbReference type="Pfam" id="PF00092">
    <property type="entry name" value="VWA"/>
    <property type="match status" value="1"/>
</dbReference>
<dbReference type="PATRIC" id="fig|857265.3.peg.386"/>
<dbReference type="PANTHER" id="PTHR22550:SF18">
    <property type="entry name" value="VWFA DOMAIN-CONTAINING PROTEIN"/>
    <property type="match status" value="1"/>
</dbReference>
<protein>
    <submittedName>
        <fullName evidence="3">von Willebrand factor type A domain protein</fullName>
    </submittedName>
</protein>
<evidence type="ECO:0000313" key="3">
    <source>
        <dbReference type="EMBL" id="KPC55360.1"/>
    </source>
</evidence>
<evidence type="ECO:0000313" key="4">
    <source>
        <dbReference type="Proteomes" id="UP000037939"/>
    </source>
</evidence>
<keyword evidence="1" id="KW-0472">Membrane</keyword>
<dbReference type="EMBL" id="LAQT01000001">
    <property type="protein sequence ID" value="KPC55360.1"/>
    <property type="molecule type" value="Genomic_DNA"/>
</dbReference>
<sequence>MLVFDHIWLFAALPLPLLMWLLPAWRETMPAVRMPFFAQLVRLSGQTPTAGAVIMRANWLQFVLAPLCWALLVTALAKPVWVDPPIERIEAARDLLLAIDLSQSMEAKDFVDAQGRRLNRLQAVKQVVRGFIDRRKDDRLGLIVFGATAFPQAPLTLDHDSVKALLDELQIGMAGPQTSIGDAIGVGIRMTEKSRAKEKVLILLTDGNDTASKLPPERAADIAKDNGLIIHTIGIGDIRASGEDKVDLGALQKISAATGGHSFRAENLAGLENIYATLDHITPDKVKRQSHRPRRDLFWLPLLACGALVLGYHVLMLLITLARRPWRKPLVLADKATLTAKAAR</sequence>
<dbReference type="InterPro" id="IPR033881">
    <property type="entry name" value="vWA_BatA_type"/>
</dbReference>
<dbReference type="Gene3D" id="3.40.50.410">
    <property type="entry name" value="von Willebrand factor, type A domain"/>
    <property type="match status" value="1"/>
</dbReference>
<dbReference type="STRING" id="857265.WG78_01845"/>
<keyword evidence="1" id="KW-1133">Transmembrane helix</keyword>
<dbReference type="SMART" id="SM00327">
    <property type="entry name" value="VWA"/>
    <property type="match status" value="1"/>
</dbReference>
<dbReference type="OrthoDB" id="6206554at2"/>
<keyword evidence="1" id="KW-0812">Transmembrane</keyword>
<proteinExistence type="predicted"/>
<dbReference type="PROSITE" id="PS50234">
    <property type="entry name" value="VWFA"/>
    <property type="match status" value="1"/>
</dbReference>
<dbReference type="InterPro" id="IPR050768">
    <property type="entry name" value="UPF0353/GerABKA_families"/>
</dbReference>
<feature type="transmembrane region" description="Helical" evidence="1">
    <location>
        <begin position="297"/>
        <end position="322"/>
    </location>
</feature>
<dbReference type="AlphaFoldDB" id="A0A0N0GR04"/>
<dbReference type="CDD" id="cd01467">
    <property type="entry name" value="vWA_BatA_type"/>
    <property type="match status" value="1"/>
</dbReference>
<dbReference type="InterPro" id="IPR036465">
    <property type="entry name" value="vWFA_dom_sf"/>
</dbReference>
<reference evidence="3 4" key="1">
    <citation type="submission" date="2015-07" db="EMBL/GenBank/DDBJ databases">
        <title>Draft genome sequence of the Amantichitinum ursilacus IGB-41, a new chitin-degrading bacterium.</title>
        <authorList>
            <person name="Kirstahler P."/>
            <person name="Guenther M."/>
            <person name="Grumaz C."/>
            <person name="Rupp S."/>
            <person name="Zibek S."/>
            <person name="Sohn K."/>
        </authorList>
    </citation>
    <scope>NUCLEOTIDE SEQUENCE [LARGE SCALE GENOMIC DNA]</scope>
    <source>
        <strain evidence="3 4">IGB-41</strain>
    </source>
</reference>
<comment type="caution">
    <text evidence="3">The sequence shown here is derived from an EMBL/GenBank/DDBJ whole genome shotgun (WGS) entry which is preliminary data.</text>
</comment>
<gene>
    <name evidence="3" type="ORF">WG78_01845</name>
</gene>
<accession>A0A0N0GR04</accession>
<dbReference type="InterPro" id="IPR002035">
    <property type="entry name" value="VWF_A"/>
</dbReference>